<gene>
    <name evidence="1" type="ORF">O181_031902</name>
</gene>
<organism evidence="1 2">
    <name type="scientific">Austropuccinia psidii MF-1</name>
    <dbReference type="NCBI Taxonomy" id="1389203"/>
    <lineage>
        <taxon>Eukaryota</taxon>
        <taxon>Fungi</taxon>
        <taxon>Dikarya</taxon>
        <taxon>Basidiomycota</taxon>
        <taxon>Pucciniomycotina</taxon>
        <taxon>Pucciniomycetes</taxon>
        <taxon>Pucciniales</taxon>
        <taxon>Sphaerophragmiaceae</taxon>
        <taxon>Austropuccinia</taxon>
    </lineage>
</organism>
<dbReference type="EMBL" id="AVOT02011471">
    <property type="protein sequence ID" value="MBW0492187.1"/>
    <property type="molecule type" value="Genomic_DNA"/>
</dbReference>
<reference evidence="1" key="1">
    <citation type="submission" date="2021-03" db="EMBL/GenBank/DDBJ databases">
        <title>Draft genome sequence of rust myrtle Austropuccinia psidii MF-1, a brazilian biotype.</title>
        <authorList>
            <person name="Quecine M.C."/>
            <person name="Pachon D.M.R."/>
            <person name="Bonatelli M.L."/>
            <person name="Correr F.H."/>
            <person name="Franceschini L.M."/>
            <person name="Leite T.F."/>
            <person name="Margarido G.R.A."/>
            <person name="Almeida C.A."/>
            <person name="Ferrarezi J.A."/>
            <person name="Labate C.A."/>
        </authorList>
    </citation>
    <scope>NUCLEOTIDE SEQUENCE</scope>
    <source>
        <strain evidence="1">MF-1</strain>
    </source>
</reference>
<sequence>MFQFSEQTQKQFSELQESHERMKTLTVSMDKIVKTLQEGHSQLRKASEETNKRLNQIFEEQHHCKRDRDCPNQEIILFNVYQNMKPKPKGHILDDPYHQEEIKPDALLVNKARSKSRYQDGDNMSYSEKKSFKQLPEASSWPKFSGTGEYDHLECIYHIYGLLIDVPSIPDYWITARLNTEFKGHAGIWHTEMKEIHGRRSCP</sequence>
<evidence type="ECO:0000313" key="2">
    <source>
        <dbReference type="Proteomes" id="UP000765509"/>
    </source>
</evidence>
<keyword evidence="2" id="KW-1185">Reference proteome</keyword>
<dbReference type="Proteomes" id="UP000765509">
    <property type="component" value="Unassembled WGS sequence"/>
</dbReference>
<protein>
    <submittedName>
        <fullName evidence="1">Uncharacterized protein</fullName>
    </submittedName>
</protein>
<evidence type="ECO:0000313" key="1">
    <source>
        <dbReference type="EMBL" id="MBW0492187.1"/>
    </source>
</evidence>
<proteinExistence type="predicted"/>
<dbReference type="AlphaFoldDB" id="A0A9Q3CYH8"/>
<comment type="caution">
    <text evidence="1">The sequence shown here is derived from an EMBL/GenBank/DDBJ whole genome shotgun (WGS) entry which is preliminary data.</text>
</comment>
<name>A0A9Q3CYH8_9BASI</name>
<accession>A0A9Q3CYH8</accession>